<dbReference type="InterPro" id="IPR003593">
    <property type="entry name" value="AAA+_ATPase"/>
</dbReference>
<dbReference type="Proteomes" id="UP000194632">
    <property type="component" value="Unassembled WGS sequence"/>
</dbReference>
<dbReference type="EMBL" id="NGFO01000004">
    <property type="protein sequence ID" value="OUC79980.1"/>
    <property type="molecule type" value="Genomic_DNA"/>
</dbReference>
<evidence type="ECO:0000259" key="4">
    <source>
        <dbReference type="PROSITE" id="PS50893"/>
    </source>
</evidence>
<name>A0A243QE67_9ACTN</name>
<keyword evidence="1" id="KW-0813">Transport</keyword>
<feature type="domain" description="ABC transporter" evidence="4">
    <location>
        <begin position="6"/>
        <end position="232"/>
    </location>
</feature>
<dbReference type="InterPro" id="IPR027417">
    <property type="entry name" value="P-loop_NTPase"/>
</dbReference>
<dbReference type="InterPro" id="IPR003439">
    <property type="entry name" value="ABC_transporter-like_ATP-bd"/>
</dbReference>
<keyword evidence="6" id="KW-1185">Reference proteome</keyword>
<dbReference type="InterPro" id="IPR017871">
    <property type="entry name" value="ABC_transporter-like_CS"/>
</dbReference>
<dbReference type="SMART" id="SM00382">
    <property type="entry name" value="AAA"/>
    <property type="match status" value="1"/>
</dbReference>
<dbReference type="InterPro" id="IPR050093">
    <property type="entry name" value="ABC_SmlMolc_Importer"/>
</dbReference>
<evidence type="ECO:0000313" key="6">
    <source>
        <dbReference type="Proteomes" id="UP000194632"/>
    </source>
</evidence>
<comment type="caution">
    <text evidence="5">The sequence shown here is derived from an EMBL/GenBank/DDBJ whole genome shotgun (WGS) entry which is preliminary data.</text>
</comment>
<evidence type="ECO:0000256" key="3">
    <source>
        <dbReference type="ARBA" id="ARBA00022840"/>
    </source>
</evidence>
<evidence type="ECO:0000256" key="1">
    <source>
        <dbReference type="ARBA" id="ARBA00022448"/>
    </source>
</evidence>
<evidence type="ECO:0000256" key="2">
    <source>
        <dbReference type="ARBA" id="ARBA00022741"/>
    </source>
</evidence>
<dbReference type="STRING" id="417102.CA982_04545"/>
<dbReference type="PANTHER" id="PTHR42781">
    <property type="entry name" value="SPERMIDINE/PUTRESCINE IMPORT ATP-BINDING PROTEIN POTA"/>
    <property type="match status" value="1"/>
</dbReference>
<accession>A0A243QE67</accession>
<dbReference type="PROSITE" id="PS00211">
    <property type="entry name" value="ABC_TRANSPORTER_1"/>
    <property type="match status" value="1"/>
</dbReference>
<dbReference type="RefSeq" id="WP_167383328.1">
    <property type="nucleotide sequence ID" value="NZ_NGFO01000004.1"/>
</dbReference>
<dbReference type="PROSITE" id="PS50893">
    <property type="entry name" value="ABC_TRANSPORTER_2"/>
    <property type="match status" value="1"/>
</dbReference>
<keyword evidence="3 5" id="KW-0067">ATP-binding</keyword>
<organism evidence="5 6">
    <name type="scientific">Gordonia lacunae</name>
    <dbReference type="NCBI Taxonomy" id="417102"/>
    <lineage>
        <taxon>Bacteria</taxon>
        <taxon>Bacillati</taxon>
        <taxon>Actinomycetota</taxon>
        <taxon>Actinomycetes</taxon>
        <taxon>Mycobacteriales</taxon>
        <taxon>Gordoniaceae</taxon>
        <taxon>Gordonia</taxon>
    </lineage>
</organism>
<evidence type="ECO:0000313" key="5">
    <source>
        <dbReference type="EMBL" id="OUC79980.1"/>
    </source>
</evidence>
<sequence length="244" mass="26380">MGTRAVRIVGGRKSFRGTSVLSGIDLTVDDGEFVAVLGRSGSGKTTLLRVLAGLETLDAGSLEWRDESGGERPNTGVVFQRALLMPWLTVEENIRFGRRFAAHRSSFENDHALGLLRRFGLDGLTGRYPDQLSGGQAQRVAIIRAAAIRPRLLLLDEPFSALDPAVRGELRNWLAELAAELGITVVLVTHDVDEALELADRIVLLSAAGRIGGEWQLDSGLGGADPDRRAEILTHFGHQVGQQV</sequence>
<dbReference type="SUPFAM" id="SSF52540">
    <property type="entry name" value="P-loop containing nucleoside triphosphate hydrolases"/>
    <property type="match status" value="1"/>
</dbReference>
<dbReference type="AlphaFoldDB" id="A0A243QE67"/>
<dbReference type="Pfam" id="PF00005">
    <property type="entry name" value="ABC_tran"/>
    <property type="match status" value="1"/>
</dbReference>
<reference evidence="5 6" key="1">
    <citation type="submission" date="2017-05" db="EMBL/GenBank/DDBJ databases">
        <title>Biotechnological potential of actinobacteria isolated from South African environments.</title>
        <authorList>
            <person name="Le Roes-Hill M."/>
            <person name="Prins A."/>
            <person name="Durrell K.A."/>
        </authorList>
    </citation>
    <scope>NUCLEOTIDE SEQUENCE [LARGE SCALE GENOMIC DNA]</scope>
    <source>
        <strain evidence="5">BS2</strain>
    </source>
</reference>
<protein>
    <submittedName>
        <fullName evidence="5">Nitrate ABC transporter ATP-binding protein</fullName>
    </submittedName>
</protein>
<dbReference type="Gene3D" id="3.40.50.300">
    <property type="entry name" value="P-loop containing nucleotide triphosphate hydrolases"/>
    <property type="match status" value="1"/>
</dbReference>
<gene>
    <name evidence="5" type="ORF">CA982_04545</name>
</gene>
<dbReference type="GO" id="GO:0016887">
    <property type="term" value="F:ATP hydrolysis activity"/>
    <property type="evidence" value="ECO:0007669"/>
    <property type="project" value="InterPro"/>
</dbReference>
<dbReference type="GO" id="GO:0005524">
    <property type="term" value="F:ATP binding"/>
    <property type="evidence" value="ECO:0007669"/>
    <property type="project" value="UniProtKB-KW"/>
</dbReference>
<dbReference type="PANTHER" id="PTHR42781:SF4">
    <property type="entry name" value="SPERMIDINE_PUTRESCINE IMPORT ATP-BINDING PROTEIN POTA"/>
    <property type="match status" value="1"/>
</dbReference>
<proteinExistence type="predicted"/>
<keyword evidence="2" id="KW-0547">Nucleotide-binding</keyword>